<keyword evidence="2" id="KW-1185">Reference proteome</keyword>
<name>A0A1W1WH59_SULTA</name>
<gene>
    <name evidence="1" type="ORF">SAMN00768000_2291</name>
</gene>
<dbReference type="EMBL" id="FWWY01000001">
    <property type="protein sequence ID" value="SMC05522.1"/>
    <property type="molecule type" value="Genomic_DNA"/>
</dbReference>
<evidence type="ECO:0000313" key="2">
    <source>
        <dbReference type="Proteomes" id="UP000192660"/>
    </source>
</evidence>
<organism evidence="1 2">
    <name type="scientific">Sulfobacillus thermosulfidooxidans (strain DSM 9293 / VKM B-1269 / AT-1)</name>
    <dbReference type="NCBI Taxonomy" id="929705"/>
    <lineage>
        <taxon>Bacteria</taxon>
        <taxon>Bacillati</taxon>
        <taxon>Bacillota</taxon>
        <taxon>Clostridia</taxon>
        <taxon>Eubacteriales</taxon>
        <taxon>Clostridiales Family XVII. Incertae Sedis</taxon>
        <taxon>Sulfobacillus</taxon>
    </lineage>
</organism>
<dbReference type="AlphaFoldDB" id="A0A1W1WH59"/>
<evidence type="ECO:0000313" key="1">
    <source>
        <dbReference type="EMBL" id="SMC05522.1"/>
    </source>
</evidence>
<dbReference type="STRING" id="28034.BFX07_08775"/>
<dbReference type="Proteomes" id="UP000192660">
    <property type="component" value="Unassembled WGS sequence"/>
</dbReference>
<protein>
    <submittedName>
        <fullName evidence="1">Uncharacterized protein</fullName>
    </submittedName>
</protein>
<accession>A0A1W1WH59</accession>
<proteinExistence type="predicted"/>
<dbReference type="OrthoDB" id="9900208at2"/>
<dbReference type="RefSeq" id="WP_020373909.1">
    <property type="nucleotide sequence ID" value="NZ_FWWY01000001.1"/>
</dbReference>
<sequence>MIALSKRKFWLLGILAILAFLLVYPQKTREYQITKTGRIRYIGQGFDGGFVAIEVDSTIFDDPVINTPSNSIVSLPPHLHIGQNVKASGKWVAKVPWWTFYQPSAPHVVTLTALSVMK</sequence>
<reference evidence="2" key="1">
    <citation type="submission" date="2017-04" db="EMBL/GenBank/DDBJ databases">
        <authorList>
            <person name="Varghese N."/>
            <person name="Submissions S."/>
        </authorList>
    </citation>
    <scope>NUCLEOTIDE SEQUENCE [LARGE SCALE GENOMIC DNA]</scope>
    <source>
        <strain evidence="2">DSM 9293</strain>
    </source>
</reference>